<dbReference type="STRING" id="933388.S7ZNP5"/>
<gene>
    <name evidence="7" type="ORF">PDE_07250</name>
</gene>
<dbReference type="InterPro" id="IPR052400">
    <property type="entry name" value="Zn2-C6_fungal_TF"/>
</dbReference>
<evidence type="ECO:0000256" key="4">
    <source>
        <dbReference type="ARBA" id="ARBA00023242"/>
    </source>
</evidence>
<keyword evidence="8" id="KW-1185">Reference proteome</keyword>
<dbReference type="PROSITE" id="PS50048">
    <property type="entry name" value="ZN2_CY6_FUNGAL_2"/>
    <property type="match status" value="1"/>
</dbReference>
<dbReference type="eggNOG" id="ENOG502QRM1">
    <property type="taxonomic scope" value="Eukaryota"/>
</dbReference>
<dbReference type="GO" id="GO:0008270">
    <property type="term" value="F:zinc ion binding"/>
    <property type="evidence" value="ECO:0007669"/>
    <property type="project" value="InterPro"/>
</dbReference>
<proteinExistence type="predicted"/>
<dbReference type="InterPro" id="IPR021858">
    <property type="entry name" value="Fun_TF"/>
</dbReference>
<accession>S7ZNP5</accession>
<dbReference type="SUPFAM" id="SSF57701">
    <property type="entry name" value="Zn2/Cys6 DNA-binding domain"/>
    <property type="match status" value="1"/>
</dbReference>
<dbReference type="Pfam" id="PF11951">
    <property type="entry name" value="Fungal_trans_2"/>
    <property type="match status" value="1"/>
</dbReference>
<name>S7ZNP5_PENO1</name>
<feature type="compositionally biased region" description="Low complexity" evidence="5">
    <location>
        <begin position="97"/>
        <end position="111"/>
    </location>
</feature>
<reference evidence="7 8" key="1">
    <citation type="journal article" date="2013" name="PLoS ONE">
        <title>Genomic and secretomic analyses reveal unique features of the lignocellulolytic enzyme system of Penicillium decumbens.</title>
        <authorList>
            <person name="Liu G."/>
            <person name="Zhang L."/>
            <person name="Wei X."/>
            <person name="Zou G."/>
            <person name="Qin Y."/>
            <person name="Ma L."/>
            <person name="Li J."/>
            <person name="Zheng H."/>
            <person name="Wang S."/>
            <person name="Wang C."/>
            <person name="Xun L."/>
            <person name="Zhao G.-P."/>
            <person name="Zhou Z."/>
            <person name="Qu Y."/>
        </authorList>
    </citation>
    <scope>NUCLEOTIDE SEQUENCE [LARGE SCALE GENOMIC DNA]</scope>
    <source>
        <strain evidence="8">114-2 / CGMCC 5302</strain>
    </source>
</reference>
<dbReference type="HOGENOM" id="CLU_024934_1_1_1"/>
<dbReference type="EMBL" id="KB644414">
    <property type="protein sequence ID" value="EPS32290.1"/>
    <property type="molecule type" value="Genomic_DNA"/>
</dbReference>
<dbReference type="PhylomeDB" id="S7ZNP5"/>
<dbReference type="Pfam" id="PF00172">
    <property type="entry name" value="Zn_clus"/>
    <property type="match status" value="1"/>
</dbReference>
<evidence type="ECO:0000256" key="5">
    <source>
        <dbReference type="SAM" id="MobiDB-lite"/>
    </source>
</evidence>
<dbReference type="GO" id="GO:0000981">
    <property type="term" value="F:DNA-binding transcription factor activity, RNA polymerase II-specific"/>
    <property type="evidence" value="ECO:0007669"/>
    <property type="project" value="InterPro"/>
</dbReference>
<organism evidence="7 8">
    <name type="scientific">Penicillium oxalicum (strain 114-2 / CGMCC 5302)</name>
    <name type="common">Penicillium decumbens</name>
    <dbReference type="NCBI Taxonomy" id="933388"/>
    <lineage>
        <taxon>Eukaryota</taxon>
        <taxon>Fungi</taxon>
        <taxon>Dikarya</taxon>
        <taxon>Ascomycota</taxon>
        <taxon>Pezizomycotina</taxon>
        <taxon>Eurotiomycetes</taxon>
        <taxon>Eurotiomycetidae</taxon>
        <taxon>Eurotiales</taxon>
        <taxon>Aspergillaceae</taxon>
        <taxon>Penicillium</taxon>
    </lineage>
</organism>
<keyword evidence="2" id="KW-0238">DNA-binding</keyword>
<dbReference type="InterPro" id="IPR001138">
    <property type="entry name" value="Zn2Cys6_DnaBD"/>
</dbReference>
<dbReference type="PANTHER" id="PTHR47657:SF13">
    <property type="entry name" value="ZN(2)-C6 FUNGAL-TYPE DOMAIN-CONTAINING PROTEIN-RELATED"/>
    <property type="match status" value="1"/>
</dbReference>
<evidence type="ECO:0000256" key="3">
    <source>
        <dbReference type="ARBA" id="ARBA00023163"/>
    </source>
</evidence>
<evidence type="ECO:0000259" key="6">
    <source>
        <dbReference type="PROSITE" id="PS50048"/>
    </source>
</evidence>
<keyword evidence="4" id="KW-0539">Nucleus</keyword>
<dbReference type="Proteomes" id="UP000019376">
    <property type="component" value="Unassembled WGS sequence"/>
</dbReference>
<evidence type="ECO:0000313" key="7">
    <source>
        <dbReference type="EMBL" id="EPS32290.1"/>
    </source>
</evidence>
<dbReference type="InterPro" id="IPR036864">
    <property type="entry name" value="Zn2-C6_fun-type_DNA-bd_sf"/>
</dbReference>
<feature type="region of interest" description="Disordered" evidence="5">
    <location>
        <begin position="97"/>
        <end position="119"/>
    </location>
</feature>
<keyword evidence="3" id="KW-0804">Transcription</keyword>
<dbReference type="GO" id="GO:0003677">
    <property type="term" value="F:DNA binding"/>
    <property type="evidence" value="ECO:0007669"/>
    <property type="project" value="UniProtKB-KW"/>
</dbReference>
<dbReference type="Gene3D" id="4.10.240.10">
    <property type="entry name" value="Zn(2)-C6 fungal-type DNA-binding domain"/>
    <property type="match status" value="1"/>
</dbReference>
<dbReference type="SMART" id="SM00066">
    <property type="entry name" value="GAL4"/>
    <property type="match status" value="1"/>
</dbReference>
<feature type="domain" description="Zn(2)-C6 fungal-type" evidence="6">
    <location>
        <begin position="63"/>
        <end position="93"/>
    </location>
</feature>
<protein>
    <recommendedName>
        <fullName evidence="6">Zn(2)-C6 fungal-type domain-containing protein</fullName>
    </recommendedName>
</protein>
<dbReference type="PROSITE" id="PS00463">
    <property type="entry name" value="ZN2_CY6_FUNGAL_1"/>
    <property type="match status" value="1"/>
</dbReference>
<dbReference type="AlphaFoldDB" id="S7ZNP5"/>
<evidence type="ECO:0000313" key="8">
    <source>
        <dbReference type="Proteomes" id="UP000019376"/>
    </source>
</evidence>
<dbReference type="CDD" id="cd00067">
    <property type="entry name" value="GAL4"/>
    <property type="match status" value="1"/>
</dbReference>
<sequence>MTNVIKPEVSMGRLLCHLSFRVPKLNHCNSQNLDSFSLRDRWAFSMSSRPFRTRRSHQKSRLGCAECKRRRIKCDERTPVCFNCGNRGQECSFASVSPATSAKSGSPSSSTQVGPKPRASRFRAQVFSNGGRKQTFKLVTSKTAEQSLQNETAEFPVESSPSDGISMADLRLFHHYTISTYATLTEENDPNGVMQNHIVQWGMEFPSILHLILALSALHLAHLTPELRNDYSRQAEDHFASGLRIVTRQLPNFNSENCQKIYMAAVLVCLAYFARGPQLGEYLIFSDNGASEWQRLMRGVKVIITTYRHEVFSGVLTPGPPKEPGTLNDSLRMELDEFTGEVQKLRSFVLQNIVTDPSRAMYQLAIDDLLMMMQEVYKKRSTPDSGVALTQFLMGWLYRLPDEFVCLLEQKEPYALTILAYWAVILSFMESVWFMQGWSQHVLQGISANLEVEYQPHISWPVQRIKQGLQSESYLRHTMEDIVQ</sequence>
<evidence type="ECO:0000256" key="1">
    <source>
        <dbReference type="ARBA" id="ARBA00023015"/>
    </source>
</evidence>
<keyword evidence="1" id="KW-0805">Transcription regulation</keyword>
<dbReference type="OrthoDB" id="416217at2759"/>
<dbReference type="PANTHER" id="PTHR47657">
    <property type="entry name" value="STEROL REGULATORY ELEMENT-BINDING PROTEIN ECM22"/>
    <property type="match status" value="1"/>
</dbReference>
<evidence type="ECO:0000256" key="2">
    <source>
        <dbReference type="ARBA" id="ARBA00023125"/>
    </source>
</evidence>